<accession>A0A8H4U4I7</accession>
<dbReference type="PANTHER" id="PTHR12203">
    <property type="entry name" value="KDEL LYS-ASP-GLU-LEU CONTAINING - RELATED"/>
    <property type="match status" value="1"/>
</dbReference>
<keyword evidence="4" id="KW-1185">Reference proteome</keyword>
<feature type="transmembrane region" description="Helical" evidence="2">
    <location>
        <begin position="219"/>
        <end position="240"/>
    </location>
</feature>
<dbReference type="PANTHER" id="PTHR12203:SF35">
    <property type="entry name" value="PROTEIN O-GLUCOSYLTRANSFERASE 1"/>
    <property type="match status" value="1"/>
</dbReference>
<feature type="transmembrane region" description="Helical" evidence="2">
    <location>
        <begin position="252"/>
        <end position="274"/>
    </location>
</feature>
<evidence type="ECO:0000256" key="2">
    <source>
        <dbReference type="SAM" id="Phobius"/>
    </source>
</evidence>
<name>A0A8H4U4I7_9HYPO</name>
<feature type="transmembrane region" description="Helical" evidence="2">
    <location>
        <begin position="37"/>
        <end position="59"/>
    </location>
</feature>
<evidence type="ECO:0000313" key="4">
    <source>
        <dbReference type="Proteomes" id="UP000622797"/>
    </source>
</evidence>
<protein>
    <recommendedName>
        <fullName evidence="5">Glycosyl transferase CAP10 domain-containing protein</fullName>
    </recommendedName>
</protein>
<feature type="transmembrane region" description="Helical" evidence="2">
    <location>
        <begin position="178"/>
        <end position="198"/>
    </location>
</feature>
<feature type="transmembrane region" description="Helical" evidence="2">
    <location>
        <begin position="286"/>
        <end position="310"/>
    </location>
</feature>
<keyword evidence="2" id="KW-1133">Transmembrane helix</keyword>
<reference evidence="3" key="2">
    <citation type="submission" date="2020-05" db="EMBL/GenBank/DDBJ databases">
        <authorList>
            <person name="Kim H.-S."/>
            <person name="Proctor R.H."/>
            <person name="Brown D.W."/>
        </authorList>
    </citation>
    <scope>NUCLEOTIDE SEQUENCE</scope>
    <source>
        <strain evidence="3">NRRL 20472</strain>
    </source>
</reference>
<reference evidence="3" key="1">
    <citation type="journal article" date="2020" name="BMC Genomics">
        <title>Correction to: Identification and distribution of gene clusters required for synthesis of sphingolipid metabolism inhibitors in diverse species of the filamentous fungus Fusarium.</title>
        <authorList>
            <person name="Kim H.S."/>
            <person name="Lohmar J.M."/>
            <person name="Busman M."/>
            <person name="Brown D.W."/>
            <person name="Naumann T.A."/>
            <person name="Divon H.H."/>
            <person name="Lysoe E."/>
            <person name="Uhlig S."/>
            <person name="Proctor R.H."/>
        </authorList>
    </citation>
    <scope>NUCLEOTIDE SEQUENCE</scope>
    <source>
        <strain evidence="3">NRRL 20472</strain>
    </source>
</reference>
<feature type="transmembrane region" description="Helical" evidence="2">
    <location>
        <begin position="128"/>
        <end position="144"/>
    </location>
</feature>
<feature type="region of interest" description="Disordered" evidence="1">
    <location>
        <begin position="581"/>
        <end position="605"/>
    </location>
</feature>
<organism evidence="3 4">
    <name type="scientific">Fusarium sarcochroum</name>
    <dbReference type="NCBI Taxonomy" id="1208366"/>
    <lineage>
        <taxon>Eukaryota</taxon>
        <taxon>Fungi</taxon>
        <taxon>Dikarya</taxon>
        <taxon>Ascomycota</taxon>
        <taxon>Pezizomycotina</taxon>
        <taxon>Sordariomycetes</taxon>
        <taxon>Hypocreomycetidae</taxon>
        <taxon>Hypocreales</taxon>
        <taxon>Nectriaceae</taxon>
        <taxon>Fusarium</taxon>
        <taxon>Fusarium lateritium species complex</taxon>
    </lineage>
</organism>
<dbReference type="Proteomes" id="UP000622797">
    <property type="component" value="Unassembled WGS sequence"/>
</dbReference>
<gene>
    <name evidence="3" type="ORF">FSARC_3381</name>
</gene>
<evidence type="ECO:0000256" key="1">
    <source>
        <dbReference type="SAM" id="MobiDB-lite"/>
    </source>
</evidence>
<feature type="transmembrane region" description="Helical" evidence="2">
    <location>
        <begin position="350"/>
        <end position="366"/>
    </location>
</feature>
<dbReference type="OrthoDB" id="541052at2759"/>
<comment type="caution">
    <text evidence="3">The sequence shown here is derived from an EMBL/GenBank/DDBJ whole genome shotgun (WGS) entry which is preliminary data.</text>
</comment>
<feature type="transmembrane region" description="Helical" evidence="2">
    <location>
        <begin position="6"/>
        <end position="25"/>
    </location>
</feature>
<sequence length="1031" mass="117187">MAGNSVVQLFALCAASSFFYISQTLERHSLTESPRLSSFLVFLLSGAVCYAVSCLTKWFPGADGRFTAHRRQGSLLDGDHDAALKGQNQNTHLPGRPRRLTLPLLVLFIVLRLEIFHRVNYQQQCATPGLESFLCVLLFAYEIFTARRKWGFPPADDPDDPWRSCFDDIVDWFSGPRVMLTLAISSIMVFSYGTYYTTSQMTRSTYYCFELIESKRTTLALQCVGLMLDAIIVILLWRLLAWSRTAKLRLRTLGTVLILSSLSMGLVWVGNRLFRGSSGLHSGFGFLYGFDIIVDSVAFAALMISATFWVCETSPPTPASIITFLVGTVKACQNIYQYGNYLHPARLPEITPLWFIVFGMIVYTYSHGIRTVIFMPRFFLAALLFGLVVGTTVFINKSDPQSFPRHPVDDLIYRANIRQDRWLQEASTSKSLPVAHKIYKNRHDGRDPPPAFADWYELAKDTIIIDRFDQIDKDLAPFRAISPEKLRQRASFLSQMPGVHTIGIKDGNASRLPEITGHNAEVLDNLVVTINKFAKFLPDMLFPVNLETTPRILPSWETVNKQSRADLTPIVNLISKRSIEDDRADGGNDVDPAETPVPKPLPALPEYHSTERQSAISPADYRQMQVEACPPGSRTRTNPHWNIGEFCADCVRRHSKAQIMVNWDRSLQYCFQPDLKYLHGMSLSSPHAEPIRDLLPLFGHSKSEPFQDILIPLPQPDDDKADISWGFNRRYDAMFWRGQIGNAAISDQALRGNHKFRLLHMLGNQNPNDKVSMVLPTDTEAKYLHEKVPITEANLVMPMSIGVHNYTGCVGLNCELLRKTYPVIEEAQDQDSLEFRYVLLLDKDNGPSPDLLRTIRSNSVPLISTLFRTWYSDRLIPWLHFVPIDTRYQGLHTTLTYFTGTQKKAHLNGRDTDMKGQTKDAAWIAQQSAKWAKQALGEKDREVYLFRLLLEWGRLIDDKRDEIGTTKDDKGELHSSSWTKDQKWPWDFHSGRLEEHAMDQREWIKNTDDHMSGIVRAGRSTYTLPPYGIGS</sequence>
<keyword evidence="2" id="KW-0472">Membrane</keyword>
<dbReference type="EMBL" id="JABEXW010000163">
    <property type="protein sequence ID" value="KAF4969399.1"/>
    <property type="molecule type" value="Genomic_DNA"/>
</dbReference>
<dbReference type="InterPro" id="IPR051091">
    <property type="entry name" value="O-Glucosyltr/Glycosyltrsf_90"/>
</dbReference>
<dbReference type="AlphaFoldDB" id="A0A8H4U4I7"/>
<evidence type="ECO:0000313" key="3">
    <source>
        <dbReference type="EMBL" id="KAF4969399.1"/>
    </source>
</evidence>
<evidence type="ECO:0008006" key="5">
    <source>
        <dbReference type="Google" id="ProtNLM"/>
    </source>
</evidence>
<keyword evidence="2" id="KW-0812">Transmembrane</keyword>
<feature type="transmembrane region" description="Helical" evidence="2">
    <location>
        <begin position="378"/>
        <end position="395"/>
    </location>
</feature>
<proteinExistence type="predicted"/>